<evidence type="ECO:0000256" key="4">
    <source>
        <dbReference type="SAM" id="MobiDB-lite"/>
    </source>
</evidence>
<dbReference type="Proteomes" id="UP000307943">
    <property type="component" value="Unassembled WGS sequence"/>
</dbReference>
<dbReference type="SUPFAM" id="SSF50249">
    <property type="entry name" value="Nucleic acid-binding proteins"/>
    <property type="match status" value="1"/>
</dbReference>
<dbReference type="InterPro" id="IPR011344">
    <property type="entry name" value="ssDNA-bd"/>
</dbReference>
<dbReference type="HAMAP" id="MF_00984">
    <property type="entry name" value="SSB"/>
    <property type="match status" value="1"/>
</dbReference>
<dbReference type="InterPro" id="IPR000424">
    <property type="entry name" value="Primosome_PriB/ssb"/>
</dbReference>
<evidence type="ECO:0000256" key="3">
    <source>
        <dbReference type="RuleBase" id="RU000524"/>
    </source>
</evidence>
<dbReference type="Pfam" id="PF00436">
    <property type="entry name" value="SSB"/>
    <property type="match status" value="1"/>
</dbReference>
<feature type="compositionally biased region" description="Gly residues" evidence="4">
    <location>
        <begin position="116"/>
        <end position="143"/>
    </location>
</feature>
<dbReference type="RefSeq" id="WP_139606438.1">
    <property type="nucleotide sequence ID" value="NZ_VDCQ01000066.1"/>
</dbReference>
<sequence length="169" mass="18187">MLNRVILIGRLTRDPELRYTPAGVAVTQFTIAVDRPFSNQQNQREADFIPVVTWRQLAETCANYLRKGRLTAVEGRIQVRNYDNNEGKRVYVTEVIADNVRFLESANSGANRDEFSGGGSGGGNNSGGNSGGSGGGNGGGNRYGGAQNNQDPFSDDGKPIDISDDDLPF</sequence>
<accession>A0A5C4SZI8</accession>
<dbReference type="NCBIfam" id="TIGR00621">
    <property type="entry name" value="ssb"/>
    <property type="match status" value="1"/>
</dbReference>
<keyword evidence="6" id="KW-1185">Reference proteome</keyword>
<organism evidence="5 6">
    <name type="scientific">Paenibacillus hemerocallicola</name>
    <dbReference type="NCBI Taxonomy" id="1172614"/>
    <lineage>
        <taxon>Bacteria</taxon>
        <taxon>Bacillati</taxon>
        <taxon>Bacillota</taxon>
        <taxon>Bacilli</taxon>
        <taxon>Bacillales</taxon>
        <taxon>Paenibacillaceae</taxon>
        <taxon>Paenibacillus</taxon>
    </lineage>
</organism>
<protein>
    <recommendedName>
        <fullName evidence="2 3">Single-stranded DNA-binding protein</fullName>
        <shortName evidence="2">SSB</shortName>
    </recommendedName>
</protein>
<keyword evidence="2" id="KW-0227">DNA damage</keyword>
<dbReference type="AlphaFoldDB" id="A0A5C4SZI8"/>
<comment type="caution">
    <text evidence="2">Lacks conserved residue(s) required for the propagation of feature annotation.</text>
</comment>
<evidence type="ECO:0000256" key="2">
    <source>
        <dbReference type="HAMAP-Rule" id="MF_00984"/>
    </source>
</evidence>
<dbReference type="PANTHER" id="PTHR10302">
    <property type="entry name" value="SINGLE-STRANDED DNA-BINDING PROTEIN"/>
    <property type="match status" value="1"/>
</dbReference>
<comment type="caution">
    <text evidence="5">The sequence shown here is derived from an EMBL/GenBank/DDBJ whole genome shotgun (WGS) entry which is preliminary data.</text>
</comment>
<dbReference type="InterPro" id="IPR012340">
    <property type="entry name" value="NA-bd_OB-fold"/>
</dbReference>
<dbReference type="OrthoDB" id="9809878at2"/>
<dbReference type="GO" id="GO:0006310">
    <property type="term" value="P:DNA recombination"/>
    <property type="evidence" value="ECO:0007669"/>
    <property type="project" value="UniProtKB-UniRule"/>
</dbReference>
<dbReference type="GO" id="GO:0009295">
    <property type="term" value="C:nucleoid"/>
    <property type="evidence" value="ECO:0007669"/>
    <property type="project" value="TreeGrafter"/>
</dbReference>
<gene>
    <name evidence="5" type="primary">ssb</name>
    <name evidence="5" type="ORF">FE784_32610</name>
</gene>
<name>A0A5C4SZI8_9BACL</name>
<dbReference type="EMBL" id="VDCQ01000066">
    <property type="protein sequence ID" value="TNJ62066.1"/>
    <property type="molecule type" value="Genomic_DNA"/>
</dbReference>
<reference evidence="5 6" key="1">
    <citation type="submission" date="2019-05" db="EMBL/GenBank/DDBJ databases">
        <title>We sequenced the genome of Paenibacillus hemerocallicola KCTC 33185 for further insight into its adaptation and study the phylogeny of Paenibacillus.</title>
        <authorList>
            <person name="Narsing Rao M.P."/>
        </authorList>
    </citation>
    <scope>NUCLEOTIDE SEQUENCE [LARGE SCALE GENOMIC DNA]</scope>
    <source>
        <strain evidence="5 6">KCTC 33185</strain>
    </source>
</reference>
<feature type="short sequence motif" description="Important for interaction with partner proteins" evidence="2">
    <location>
        <begin position="164"/>
        <end position="169"/>
    </location>
</feature>
<keyword evidence="1 2" id="KW-0238">DNA-binding</keyword>
<evidence type="ECO:0000256" key="1">
    <source>
        <dbReference type="ARBA" id="ARBA00023125"/>
    </source>
</evidence>
<keyword evidence="2" id="KW-0235">DNA replication</keyword>
<dbReference type="GO" id="GO:0003697">
    <property type="term" value="F:single-stranded DNA binding"/>
    <property type="evidence" value="ECO:0007669"/>
    <property type="project" value="UniProtKB-UniRule"/>
</dbReference>
<keyword evidence="2" id="KW-0233">DNA recombination</keyword>
<evidence type="ECO:0000313" key="6">
    <source>
        <dbReference type="Proteomes" id="UP000307943"/>
    </source>
</evidence>
<dbReference type="CDD" id="cd04496">
    <property type="entry name" value="SSB_OBF"/>
    <property type="match status" value="1"/>
</dbReference>
<keyword evidence="2" id="KW-0234">DNA repair</keyword>
<comment type="subunit">
    <text evidence="2">Homotetramer.</text>
</comment>
<dbReference type="Gene3D" id="2.40.50.140">
    <property type="entry name" value="Nucleic acid-binding proteins"/>
    <property type="match status" value="1"/>
</dbReference>
<proteinExistence type="inferred from homology"/>
<dbReference type="GO" id="GO:0006281">
    <property type="term" value="P:DNA repair"/>
    <property type="evidence" value="ECO:0007669"/>
    <property type="project" value="UniProtKB-UniRule"/>
</dbReference>
<dbReference type="GO" id="GO:0006260">
    <property type="term" value="P:DNA replication"/>
    <property type="evidence" value="ECO:0007669"/>
    <property type="project" value="UniProtKB-UniRule"/>
</dbReference>
<evidence type="ECO:0000313" key="5">
    <source>
        <dbReference type="EMBL" id="TNJ62066.1"/>
    </source>
</evidence>
<comment type="function">
    <text evidence="2">Plays an important role in DNA replication, recombination and repair. Binds to ssDNA and to an array of partner proteins to recruit them to their sites of action during DNA metabolism.</text>
</comment>
<feature type="region of interest" description="Disordered" evidence="4">
    <location>
        <begin position="109"/>
        <end position="169"/>
    </location>
</feature>
<dbReference type="PANTHER" id="PTHR10302:SF27">
    <property type="entry name" value="SINGLE-STRANDED DNA-BINDING PROTEIN"/>
    <property type="match status" value="1"/>
</dbReference>
<dbReference type="PROSITE" id="PS50935">
    <property type="entry name" value="SSB"/>
    <property type="match status" value="1"/>
</dbReference>